<dbReference type="InterPro" id="IPR036388">
    <property type="entry name" value="WH-like_DNA-bd_sf"/>
</dbReference>
<accession>A0A931IIN1</accession>
<dbReference type="EMBL" id="JADMLG010000015">
    <property type="protein sequence ID" value="MBH0780385.1"/>
    <property type="molecule type" value="Genomic_DNA"/>
</dbReference>
<dbReference type="Pfam" id="PF03551">
    <property type="entry name" value="PadR"/>
    <property type="match status" value="1"/>
</dbReference>
<dbReference type="Proteomes" id="UP000655751">
    <property type="component" value="Unassembled WGS sequence"/>
</dbReference>
<dbReference type="PANTHER" id="PTHR33169">
    <property type="entry name" value="PADR-FAMILY TRANSCRIPTIONAL REGULATOR"/>
    <property type="match status" value="1"/>
</dbReference>
<dbReference type="AlphaFoldDB" id="A0A931IIN1"/>
<evidence type="ECO:0000313" key="3">
    <source>
        <dbReference type="Proteomes" id="UP000655751"/>
    </source>
</evidence>
<evidence type="ECO:0000259" key="1">
    <source>
        <dbReference type="Pfam" id="PF03551"/>
    </source>
</evidence>
<dbReference type="InterPro" id="IPR005149">
    <property type="entry name" value="Tscrpt_reg_PadR_N"/>
</dbReference>
<dbReference type="Gene3D" id="1.10.10.10">
    <property type="entry name" value="Winged helix-like DNA-binding domain superfamily/Winged helix DNA-binding domain"/>
    <property type="match status" value="1"/>
</dbReference>
<feature type="domain" description="Transcription regulator PadR N-terminal" evidence="1">
    <location>
        <begin position="34"/>
        <end position="85"/>
    </location>
</feature>
<dbReference type="SUPFAM" id="SSF46785">
    <property type="entry name" value="Winged helix' DNA-binding domain"/>
    <property type="match status" value="1"/>
</dbReference>
<name>A0A931IIN1_9NOCA</name>
<protein>
    <submittedName>
        <fullName evidence="2">Helix-turn-helix transcriptional regulator</fullName>
    </submittedName>
</protein>
<sequence length="131" mass="14669">MADEIRMTPTTVVLLRRFLEDVGNPLFGFEAVREFKLSSGSVYPTLARLEKAGWIEGHLEDIDPKVELRRQRRYYTMTPKGAVEATRAMDRFTARYQLPSWTSGLRPATGNALSRLVPAWGIGRSALGGAQ</sequence>
<comment type="caution">
    <text evidence="2">The sequence shown here is derived from an EMBL/GenBank/DDBJ whole genome shotgun (WGS) entry which is preliminary data.</text>
</comment>
<evidence type="ECO:0000313" key="2">
    <source>
        <dbReference type="EMBL" id="MBH0780385.1"/>
    </source>
</evidence>
<dbReference type="InterPro" id="IPR036390">
    <property type="entry name" value="WH_DNA-bd_sf"/>
</dbReference>
<dbReference type="InterPro" id="IPR052509">
    <property type="entry name" value="Metal_resp_DNA-bind_regulator"/>
</dbReference>
<gene>
    <name evidence="2" type="ORF">IT779_29345</name>
</gene>
<organism evidence="2 3">
    <name type="scientific">Nocardia bovistercoris</name>
    <dbReference type="NCBI Taxonomy" id="2785916"/>
    <lineage>
        <taxon>Bacteria</taxon>
        <taxon>Bacillati</taxon>
        <taxon>Actinomycetota</taxon>
        <taxon>Actinomycetes</taxon>
        <taxon>Mycobacteriales</taxon>
        <taxon>Nocardiaceae</taxon>
        <taxon>Nocardia</taxon>
    </lineage>
</organism>
<dbReference type="RefSeq" id="WP_196152698.1">
    <property type="nucleotide sequence ID" value="NZ_JADMLG010000015.1"/>
</dbReference>
<keyword evidence="3" id="KW-1185">Reference proteome</keyword>
<reference evidence="2" key="1">
    <citation type="submission" date="2020-11" db="EMBL/GenBank/DDBJ databases">
        <title>Nocardia NEAU-351.nov., a novel actinomycete isolated from the cow dung.</title>
        <authorList>
            <person name="Zhang X."/>
        </authorList>
    </citation>
    <scope>NUCLEOTIDE SEQUENCE</scope>
    <source>
        <strain evidence="2">NEAU-351</strain>
    </source>
</reference>
<proteinExistence type="predicted"/>
<dbReference type="PANTHER" id="PTHR33169:SF14">
    <property type="entry name" value="TRANSCRIPTIONAL REGULATOR RV3488"/>
    <property type="match status" value="1"/>
</dbReference>